<dbReference type="RefSeq" id="WP_200593362.1">
    <property type="nucleotide sequence ID" value="NZ_JAEPBG010000006.1"/>
</dbReference>
<dbReference type="InterPro" id="IPR036097">
    <property type="entry name" value="HisK_dim/P_sf"/>
</dbReference>
<dbReference type="SUPFAM" id="SSF55781">
    <property type="entry name" value="GAF domain-like"/>
    <property type="match status" value="1"/>
</dbReference>
<dbReference type="FunFam" id="3.30.565.10:FF:000006">
    <property type="entry name" value="Sensor histidine kinase WalK"/>
    <property type="match status" value="1"/>
</dbReference>
<dbReference type="Pfam" id="PF00072">
    <property type="entry name" value="Response_reg"/>
    <property type="match status" value="1"/>
</dbReference>
<evidence type="ECO:0000256" key="7">
    <source>
        <dbReference type="PROSITE-ProRule" id="PRU00169"/>
    </source>
</evidence>
<dbReference type="InterPro" id="IPR003594">
    <property type="entry name" value="HATPase_dom"/>
</dbReference>
<dbReference type="Pfam" id="PF02518">
    <property type="entry name" value="HATPase_c"/>
    <property type="match status" value="1"/>
</dbReference>
<dbReference type="SMART" id="SM00065">
    <property type="entry name" value="GAF"/>
    <property type="match status" value="1"/>
</dbReference>
<dbReference type="InterPro" id="IPR000700">
    <property type="entry name" value="PAS-assoc_C"/>
</dbReference>
<dbReference type="SMART" id="SM00388">
    <property type="entry name" value="HisKA"/>
    <property type="match status" value="1"/>
</dbReference>
<dbReference type="PRINTS" id="PR00344">
    <property type="entry name" value="BCTRLSENSOR"/>
</dbReference>
<evidence type="ECO:0000256" key="6">
    <source>
        <dbReference type="ARBA" id="ARBA00022777"/>
    </source>
</evidence>
<feature type="domain" description="PAC" evidence="11">
    <location>
        <begin position="239"/>
        <end position="292"/>
    </location>
</feature>
<dbReference type="Gene3D" id="3.30.565.10">
    <property type="entry name" value="Histidine kinase-like ATPase, C-terminal domain"/>
    <property type="match status" value="1"/>
</dbReference>
<dbReference type="InterPro" id="IPR001789">
    <property type="entry name" value="Sig_transdc_resp-reg_receiver"/>
</dbReference>
<dbReference type="GO" id="GO:0006355">
    <property type="term" value="P:regulation of DNA-templated transcription"/>
    <property type="evidence" value="ECO:0007669"/>
    <property type="project" value="InterPro"/>
</dbReference>
<dbReference type="InterPro" id="IPR001610">
    <property type="entry name" value="PAC"/>
</dbReference>
<comment type="subcellular location">
    <subcellularLocation>
        <location evidence="2">Cell inner membrane</location>
        <topology evidence="2">Multi-pass membrane protein</topology>
    </subcellularLocation>
</comment>
<dbReference type="CDD" id="cd00130">
    <property type="entry name" value="PAS"/>
    <property type="match status" value="2"/>
</dbReference>
<dbReference type="SMART" id="SM00091">
    <property type="entry name" value="PAS"/>
    <property type="match status" value="2"/>
</dbReference>
<dbReference type="Gene3D" id="3.30.450.20">
    <property type="entry name" value="PAS domain"/>
    <property type="match status" value="2"/>
</dbReference>
<dbReference type="InterPro" id="IPR035965">
    <property type="entry name" value="PAS-like_dom_sf"/>
</dbReference>
<dbReference type="CDD" id="cd00082">
    <property type="entry name" value="HisKA"/>
    <property type="match status" value="1"/>
</dbReference>
<dbReference type="InterPro" id="IPR029016">
    <property type="entry name" value="GAF-like_dom_sf"/>
</dbReference>
<dbReference type="Pfam" id="PF00512">
    <property type="entry name" value="HisKA"/>
    <property type="match status" value="1"/>
</dbReference>
<comment type="caution">
    <text evidence="12">The sequence shown here is derived from an EMBL/GenBank/DDBJ whole genome shotgun (WGS) entry which is preliminary data.</text>
</comment>
<dbReference type="PROSITE" id="PS50113">
    <property type="entry name" value="PAC"/>
    <property type="match status" value="1"/>
</dbReference>
<dbReference type="PROSITE" id="PS50110">
    <property type="entry name" value="RESPONSE_REGULATORY"/>
    <property type="match status" value="1"/>
</dbReference>
<evidence type="ECO:0000256" key="3">
    <source>
        <dbReference type="ARBA" id="ARBA00012438"/>
    </source>
</evidence>
<dbReference type="NCBIfam" id="TIGR00229">
    <property type="entry name" value="sensory_box"/>
    <property type="match status" value="2"/>
</dbReference>
<name>A0A934W8S6_9BURK</name>
<organism evidence="12 13">
    <name type="scientific">Noviherbaspirillum pedocola</name>
    <dbReference type="NCBI Taxonomy" id="2801341"/>
    <lineage>
        <taxon>Bacteria</taxon>
        <taxon>Pseudomonadati</taxon>
        <taxon>Pseudomonadota</taxon>
        <taxon>Betaproteobacteria</taxon>
        <taxon>Burkholderiales</taxon>
        <taxon>Oxalobacteraceae</taxon>
        <taxon>Noviherbaspirillum</taxon>
    </lineage>
</organism>
<dbReference type="InterPro" id="IPR003018">
    <property type="entry name" value="GAF"/>
</dbReference>
<dbReference type="GO" id="GO:0000155">
    <property type="term" value="F:phosphorelay sensor kinase activity"/>
    <property type="evidence" value="ECO:0007669"/>
    <property type="project" value="InterPro"/>
</dbReference>
<dbReference type="GO" id="GO:0005886">
    <property type="term" value="C:plasma membrane"/>
    <property type="evidence" value="ECO:0007669"/>
    <property type="project" value="UniProtKB-SubCell"/>
</dbReference>
<dbReference type="EMBL" id="JAEPBG010000006">
    <property type="protein sequence ID" value="MBK4736179.1"/>
    <property type="molecule type" value="Genomic_DNA"/>
</dbReference>
<dbReference type="Pfam" id="PF08447">
    <property type="entry name" value="PAS_3"/>
    <property type="match status" value="1"/>
</dbReference>
<feature type="domain" description="PAS" evidence="10">
    <location>
        <begin position="173"/>
        <end position="236"/>
    </location>
</feature>
<evidence type="ECO:0000259" key="10">
    <source>
        <dbReference type="PROSITE" id="PS50112"/>
    </source>
</evidence>
<dbReference type="PANTHER" id="PTHR43547:SF2">
    <property type="entry name" value="HYBRID SIGNAL TRANSDUCTION HISTIDINE KINASE C"/>
    <property type="match status" value="1"/>
</dbReference>
<dbReference type="Pfam" id="PF13185">
    <property type="entry name" value="GAF_2"/>
    <property type="match status" value="1"/>
</dbReference>
<evidence type="ECO:0000259" key="9">
    <source>
        <dbReference type="PROSITE" id="PS50110"/>
    </source>
</evidence>
<dbReference type="SUPFAM" id="SSF52172">
    <property type="entry name" value="CheY-like"/>
    <property type="match status" value="1"/>
</dbReference>
<feature type="domain" description="PAS" evidence="10">
    <location>
        <begin position="16"/>
        <end position="53"/>
    </location>
</feature>
<reference evidence="12" key="1">
    <citation type="submission" date="2021-01" db="EMBL/GenBank/DDBJ databases">
        <title>Genome sequence of strain Noviherbaspirillum sp. DKR-6.</title>
        <authorList>
            <person name="Chaudhary D.K."/>
        </authorList>
    </citation>
    <scope>NUCLEOTIDE SEQUENCE</scope>
    <source>
        <strain evidence="12">DKR-6</strain>
    </source>
</reference>
<dbReference type="InterPro" id="IPR005467">
    <property type="entry name" value="His_kinase_dom"/>
</dbReference>
<evidence type="ECO:0000259" key="8">
    <source>
        <dbReference type="PROSITE" id="PS50109"/>
    </source>
</evidence>
<dbReference type="Gene3D" id="1.10.287.130">
    <property type="match status" value="1"/>
</dbReference>
<dbReference type="SUPFAM" id="SSF47384">
    <property type="entry name" value="Homodimeric domain of signal transducing histidine kinase"/>
    <property type="match status" value="1"/>
</dbReference>
<dbReference type="SMART" id="SM00086">
    <property type="entry name" value="PAC"/>
    <property type="match status" value="2"/>
</dbReference>
<comment type="catalytic activity">
    <reaction evidence="1">
        <text>ATP + protein L-histidine = ADP + protein N-phospho-L-histidine.</text>
        <dbReference type="EC" id="2.7.13.3"/>
    </reaction>
</comment>
<keyword evidence="4 7" id="KW-0597">Phosphoprotein</keyword>
<keyword evidence="13" id="KW-1185">Reference proteome</keyword>
<proteinExistence type="predicted"/>
<dbReference type="PROSITE" id="PS50112">
    <property type="entry name" value="PAS"/>
    <property type="match status" value="2"/>
</dbReference>
<evidence type="ECO:0000256" key="4">
    <source>
        <dbReference type="ARBA" id="ARBA00022553"/>
    </source>
</evidence>
<dbReference type="InterPro" id="IPR003661">
    <property type="entry name" value="HisK_dim/P_dom"/>
</dbReference>
<dbReference type="EC" id="2.7.13.3" evidence="3"/>
<evidence type="ECO:0000313" key="13">
    <source>
        <dbReference type="Proteomes" id="UP000622890"/>
    </source>
</evidence>
<dbReference type="InterPro" id="IPR013655">
    <property type="entry name" value="PAS_fold_3"/>
</dbReference>
<keyword evidence="6" id="KW-0418">Kinase</keyword>
<dbReference type="InterPro" id="IPR036890">
    <property type="entry name" value="HATPase_C_sf"/>
</dbReference>
<sequence length="854" mass="92512">MHQFAEPTTLGNLPLDNGFFRAMLDQFAEGVIACDASGRIRYFNRAAAVLHGLDGPAIALGLWPSQYDLLHADGVSPYDADNFPLMRALRDGAVHDMKFAIRPRNGKPIVTVLARGQVLMHADGEVAGAMLIMSDISAQVEVGKQRFARIDAVVQASRQIFQVSSLGDAAGDLVDMSPQIAWKADANGAITHFTNYWYRLTNCRPDESLGSSYLSMVHPDDRERLKDAWNDASSRREPLEVELRLMSAAEQEFKWFLVRGVPRFDYAGSIDHWVGTAIDITLCKNSEMALFEHVRMLEELHHVSASVASELRLEPLMQVVTDAAVGVTGAQFGAFFHTVSSAEGHDYSLYAVSGLPRAAFAQVAGEGSNGILSPEFAASGIRRSDDISADAALSRDIPNGLPPLRSYLAVPVYGSAGEVYGAIVLGHALAGRFSERHSRMVESIAMQASVGIVNSRLYEMRESLLESERIARAAAERESRLKEEFLSAVSHELRTPLNSIIGWSTILARSHHGDPLLAKAIAVIERNAKAQARLVDDLLAMGGIIAGKMPLRMSHVDLLRLVREAAESLRPLTESLGVRVVLQMKLQEAIVFADPLRMHQVIWNLLSNALKFSQAGAAVTVSVARESERFALRVADTGRGIAPEFMPYLFDRFRQEDGSIARKHGGLGLGLAIAKALVEQHGGAISAHSEGIGSGAEFTVLLPESDGSEVAEADNEVDVDGGEALELDLAGIRVLVVDDDDAMQAHLREALIQAGAQVTVAASVRTALDMLAREVPEILLSDIAMPVEDGFDLIRKVRALEKQQGIARLPAIALFDLPAAQDRARIFRAGFNASVTKPVDTAELVAVIASLTLK</sequence>
<dbReference type="InterPro" id="IPR011006">
    <property type="entry name" value="CheY-like_superfamily"/>
</dbReference>
<keyword evidence="5" id="KW-0808">Transferase</keyword>
<dbReference type="SUPFAM" id="SSF55874">
    <property type="entry name" value="ATPase domain of HSP90 chaperone/DNA topoisomerase II/histidine kinase"/>
    <property type="match status" value="1"/>
</dbReference>
<feature type="modified residue" description="4-aspartylphosphate" evidence="7">
    <location>
        <position position="782"/>
    </location>
</feature>
<accession>A0A934W8S6</accession>
<dbReference type="SMART" id="SM00448">
    <property type="entry name" value="REC"/>
    <property type="match status" value="1"/>
</dbReference>
<dbReference type="SMART" id="SM00387">
    <property type="entry name" value="HATPase_c"/>
    <property type="match status" value="1"/>
</dbReference>
<dbReference type="PROSITE" id="PS50109">
    <property type="entry name" value="HIS_KIN"/>
    <property type="match status" value="1"/>
</dbReference>
<evidence type="ECO:0000259" key="11">
    <source>
        <dbReference type="PROSITE" id="PS50113"/>
    </source>
</evidence>
<dbReference type="PANTHER" id="PTHR43547">
    <property type="entry name" value="TWO-COMPONENT HISTIDINE KINASE"/>
    <property type="match status" value="1"/>
</dbReference>
<evidence type="ECO:0000256" key="2">
    <source>
        <dbReference type="ARBA" id="ARBA00004429"/>
    </source>
</evidence>
<dbReference type="InterPro" id="IPR000014">
    <property type="entry name" value="PAS"/>
</dbReference>
<gene>
    <name evidence="12" type="ORF">JJB74_16270</name>
</gene>
<feature type="domain" description="Response regulatory" evidence="9">
    <location>
        <begin position="733"/>
        <end position="852"/>
    </location>
</feature>
<dbReference type="Pfam" id="PF00989">
    <property type="entry name" value="PAS"/>
    <property type="match status" value="1"/>
</dbReference>
<dbReference type="Proteomes" id="UP000622890">
    <property type="component" value="Unassembled WGS sequence"/>
</dbReference>
<dbReference type="Gene3D" id="3.30.450.40">
    <property type="match status" value="1"/>
</dbReference>
<dbReference type="Gene3D" id="3.40.50.2300">
    <property type="match status" value="1"/>
</dbReference>
<evidence type="ECO:0000313" key="12">
    <source>
        <dbReference type="EMBL" id="MBK4736179.1"/>
    </source>
</evidence>
<dbReference type="InterPro" id="IPR013767">
    <property type="entry name" value="PAS_fold"/>
</dbReference>
<evidence type="ECO:0000256" key="1">
    <source>
        <dbReference type="ARBA" id="ARBA00000085"/>
    </source>
</evidence>
<protein>
    <recommendedName>
        <fullName evidence="3">histidine kinase</fullName>
        <ecNumber evidence="3">2.7.13.3</ecNumber>
    </recommendedName>
</protein>
<dbReference type="InterPro" id="IPR004358">
    <property type="entry name" value="Sig_transdc_His_kin-like_C"/>
</dbReference>
<dbReference type="SUPFAM" id="SSF55785">
    <property type="entry name" value="PYP-like sensor domain (PAS domain)"/>
    <property type="match status" value="2"/>
</dbReference>
<evidence type="ECO:0000256" key="5">
    <source>
        <dbReference type="ARBA" id="ARBA00022679"/>
    </source>
</evidence>
<feature type="domain" description="Histidine kinase" evidence="8">
    <location>
        <begin position="488"/>
        <end position="706"/>
    </location>
</feature>
<dbReference type="AlphaFoldDB" id="A0A934W8S6"/>